<accession>A0A1V3SYJ0</accession>
<name>A0A1V3SYJ0_9BACT</name>
<organism evidence="1 2">
    <name type="scientific">Leptospirillum ferriphilum</name>
    <dbReference type="NCBI Taxonomy" id="178606"/>
    <lineage>
        <taxon>Bacteria</taxon>
        <taxon>Pseudomonadati</taxon>
        <taxon>Nitrospirota</taxon>
        <taxon>Nitrospiria</taxon>
        <taxon>Nitrospirales</taxon>
        <taxon>Nitrospiraceae</taxon>
        <taxon>Leptospirillum</taxon>
    </lineage>
</organism>
<dbReference type="AlphaFoldDB" id="A0A1V3SYJ0"/>
<sequence>MKRNGMAYMKGFRRIVLPIVCQFENKKTHNLRLSEPCIKWRILDAFLKISIPYSAQIIFRT</sequence>
<evidence type="ECO:0000313" key="1">
    <source>
        <dbReference type="EMBL" id="OOH73974.1"/>
    </source>
</evidence>
<evidence type="ECO:0000313" key="2">
    <source>
        <dbReference type="Proteomes" id="UP000188586"/>
    </source>
</evidence>
<dbReference type="EMBL" id="MPOJ01000006">
    <property type="protein sequence ID" value="OOH73974.1"/>
    <property type="molecule type" value="Genomic_DNA"/>
</dbReference>
<comment type="caution">
    <text evidence="1">The sequence shown here is derived from an EMBL/GenBank/DDBJ whole genome shotgun (WGS) entry which is preliminary data.</text>
</comment>
<gene>
    <name evidence="1" type="ORF">BOX24_02990</name>
</gene>
<proteinExistence type="predicted"/>
<dbReference type="Proteomes" id="UP000188586">
    <property type="component" value="Unassembled WGS sequence"/>
</dbReference>
<protein>
    <submittedName>
        <fullName evidence="1">Uncharacterized protein</fullName>
    </submittedName>
</protein>
<reference evidence="1 2" key="1">
    <citation type="submission" date="2016-11" db="EMBL/GenBank/DDBJ databases">
        <title>Comparative genomics of co-occurring bacteria in distinct bioleaching systems unravels niche-specific adaptation.</title>
        <authorList>
            <person name="Zhang X."/>
            <person name="Liu X."/>
            <person name="Yin H."/>
        </authorList>
    </citation>
    <scope>NUCLEOTIDE SEQUENCE [LARGE SCALE GENOMIC DNA]</scope>
    <source>
        <strain evidence="1 2">DX</strain>
    </source>
</reference>